<protein>
    <submittedName>
        <fullName evidence="3">Uncharacterized protein</fullName>
    </submittedName>
</protein>
<feature type="transmembrane region" description="Helical" evidence="2">
    <location>
        <begin position="119"/>
        <end position="142"/>
    </location>
</feature>
<keyword evidence="2" id="KW-0812">Transmembrane</keyword>
<keyword evidence="2" id="KW-0472">Membrane</keyword>
<proteinExistence type="predicted"/>
<evidence type="ECO:0000313" key="4">
    <source>
        <dbReference type="Proteomes" id="UP001150538"/>
    </source>
</evidence>
<feature type="region of interest" description="Disordered" evidence="1">
    <location>
        <begin position="1"/>
        <end position="42"/>
    </location>
</feature>
<evidence type="ECO:0000313" key="3">
    <source>
        <dbReference type="EMBL" id="KAJ1916196.1"/>
    </source>
</evidence>
<organism evidence="3 4">
    <name type="scientific">Mycoemilia scoparia</name>
    <dbReference type="NCBI Taxonomy" id="417184"/>
    <lineage>
        <taxon>Eukaryota</taxon>
        <taxon>Fungi</taxon>
        <taxon>Fungi incertae sedis</taxon>
        <taxon>Zoopagomycota</taxon>
        <taxon>Kickxellomycotina</taxon>
        <taxon>Kickxellomycetes</taxon>
        <taxon>Kickxellales</taxon>
        <taxon>Kickxellaceae</taxon>
        <taxon>Mycoemilia</taxon>
    </lineage>
</organism>
<sequence length="150" mass="16686">MAGNTGNPRGGKKPAPSRGAKVVNKTATSSKENSEESKLEKLKKMNDDEFGLAYNEIKKKTSSDMEVYDKEKKRRAEEKEKKLYEKQKLSEELFFNKFLMTRYYDSSFSGGPSMKAYEILGYIAFGCGVTLTLATSLVASVANTKAKKAP</sequence>
<keyword evidence="4" id="KW-1185">Reference proteome</keyword>
<gene>
    <name evidence="3" type="ORF">H4219_003909</name>
</gene>
<dbReference type="EMBL" id="JANBPU010000111">
    <property type="protein sequence ID" value="KAJ1916196.1"/>
    <property type="molecule type" value="Genomic_DNA"/>
</dbReference>
<accession>A0A9W7ZXM6</accession>
<dbReference type="AlphaFoldDB" id="A0A9W7ZXM6"/>
<feature type="compositionally biased region" description="Basic and acidic residues" evidence="1">
    <location>
        <begin position="32"/>
        <end position="42"/>
    </location>
</feature>
<reference evidence="3" key="1">
    <citation type="submission" date="2022-07" db="EMBL/GenBank/DDBJ databases">
        <title>Phylogenomic reconstructions and comparative analyses of Kickxellomycotina fungi.</title>
        <authorList>
            <person name="Reynolds N.K."/>
            <person name="Stajich J.E."/>
            <person name="Barry K."/>
            <person name="Grigoriev I.V."/>
            <person name="Crous P."/>
            <person name="Smith M.E."/>
        </authorList>
    </citation>
    <scope>NUCLEOTIDE SEQUENCE</scope>
    <source>
        <strain evidence="3">NBRC 100468</strain>
    </source>
</reference>
<dbReference type="Proteomes" id="UP001150538">
    <property type="component" value="Unassembled WGS sequence"/>
</dbReference>
<name>A0A9W7ZXM6_9FUNG</name>
<comment type="caution">
    <text evidence="3">The sequence shown here is derived from an EMBL/GenBank/DDBJ whole genome shotgun (WGS) entry which is preliminary data.</text>
</comment>
<keyword evidence="2" id="KW-1133">Transmembrane helix</keyword>
<evidence type="ECO:0000256" key="1">
    <source>
        <dbReference type="SAM" id="MobiDB-lite"/>
    </source>
</evidence>
<evidence type="ECO:0000256" key="2">
    <source>
        <dbReference type="SAM" id="Phobius"/>
    </source>
</evidence>